<gene>
    <name evidence="1" type="ORF">SB5857_00888</name>
</gene>
<reference evidence="1 2" key="1">
    <citation type="submission" date="2019-04" db="EMBL/GenBank/DDBJ databases">
        <authorList>
            <person name="Brisse S."/>
            <person name="Rodrigues C."/>
        </authorList>
    </citation>
    <scope>NUCLEOTIDE SEQUENCE [LARGE SCALE GENOMIC DNA]</scope>
    <source>
        <strain evidence="1">SB5857</strain>
    </source>
</reference>
<dbReference type="EMBL" id="CAAHGQ010000023">
    <property type="protein sequence ID" value="VGP76885.1"/>
    <property type="molecule type" value="Genomic_DNA"/>
</dbReference>
<proteinExistence type="predicted"/>
<protein>
    <submittedName>
        <fullName evidence="1">Uncharacterized protein</fullName>
    </submittedName>
</protein>
<organism evidence="1 2">
    <name type="scientific">Klebsiella africana</name>
    <dbReference type="NCBI Taxonomy" id="2489010"/>
    <lineage>
        <taxon>Bacteria</taxon>
        <taxon>Pseudomonadati</taxon>
        <taxon>Pseudomonadota</taxon>
        <taxon>Gammaproteobacteria</taxon>
        <taxon>Enterobacterales</taxon>
        <taxon>Enterobacteriaceae</taxon>
        <taxon>Klebsiella/Raoultella group</taxon>
        <taxon>Klebsiella</taxon>
    </lineage>
</organism>
<name>A0A8B6IPJ8_9ENTR</name>
<evidence type="ECO:0000313" key="1">
    <source>
        <dbReference type="EMBL" id="VGP76885.1"/>
    </source>
</evidence>
<evidence type="ECO:0000313" key="2">
    <source>
        <dbReference type="Proteomes" id="UP000328848"/>
    </source>
</evidence>
<dbReference type="AlphaFoldDB" id="A0A8B6IPJ8"/>
<comment type="caution">
    <text evidence="1">The sequence shown here is derived from an EMBL/GenBank/DDBJ whole genome shotgun (WGS) entry which is preliminary data.</text>
</comment>
<accession>A0A8B6IPJ8</accession>
<dbReference type="Proteomes" id="UP000328848">
    <property type="component" value="Unassembled WGS sequence"/>
</dbReference>
<sequence length="37" mass="4500">MLEEMDQHIQAFFNQQIAKVLTGEVFYQFTHFIIRLI</sequence>